<evidence type="ECO:0000256" key="4">
    <source>
        <dbReference type="ARBA" id="ARBA00023163"/>
    </source>
</evidence>
<dbReference type="InterPro" id="IPR010982">
    <property type="entry name" value="Lambda_DNA-bd_dom_sf"/>
</dbReference>
<dbReference type="SUPFAM" id="SSF53822">
    <property type="entry name" value="Periplasmic binding protein-like I"/>
    <property type="match status" value="1"/>
</dbReference>
<dbReference type="OrthoDB" id="369222at2"/>
<dbReference type="CDD" id="cd06291">
    <property type="entry name" value="PBP1_Qymf-like"/>
    <property type="match status" value="1"/>
</dbReference>
<dbReference type="Gene3D" id="3.40.50.2300">
    <property type="match status" value="2"/>
</dbReference>
<accession>A0A1M5PQF0</accession>
<dbReference type="PROSITE" id="PS50932">
    <property type="entry name" value="HTH_LACI_2"/>
    <property type="match status" value="1"/>
</dbReference>
<dbReference type="SUPFAM" id="SSF47413">
    <property type="entry name" value="lambda repressor-like DNA-binding domains"/>
    <property type="match status" value="1"/>
</dbReference>
<dbReference type="GO" id="GO:0003700">
    <property type="term" value="F:DNA-binding transcription factor activity"/>
    <property type="evidence" value="ECO:0007669"/>
    <property type="project" value="TreeGrafter"/>
</dbReference>
<keyword evidence="1" id="KW-0678">Repressor</keyword>
<protein>
    <submittedName>
        <fullName evidence="6">Transcriptional regulator, LacI family</fullName>
    </submittedName>
</protein>
<keyword evidence="7" id="KW-1185">Reference proteome</keyword>
<gene>
    <name evidence="6" type="ORF">SAMN02745245_00419</name>
</gene>
<dbReference type="SMART" id="SM00354">
    <property type="entry name" value="HTH_LACI"/>
    <property type="match status" value="1"/>
</dbReference>
<name>A0A1M5PQF0_9FIRM</name>
<evidence type="ECO:0000259" key="5">
    <source>
        <dbReference type="PROSITE" id="PS50932"/>
    </source>
</evidence>
<keyword evidence="3" id="KW-0238">DNA-binding</keyword>
<dbReference type="EMBL" id="FQXI01000001">
    <property type="protein sequence ID" value="SHH03789.1"/>
    <property type="molecule type" value="Genomic_DNA"/>
</dbReference>
<dbReference type="InterPro" id="IPR028082">
    <property type="entry name" value="Peripla_BP_I"/>
</dbReference>
<dbReference type="Pfam" id="PF13377">
    <property type="entry name" value="Peripla_BP_3"/>
    <property type="match status" value="1"/>
</dbReference>
<evidence type="ECO:0000256" key="2">
    <source>
        <dbReference type="ARBA" id="ARBA00023015"/>
    </source>
</evidence>
<feature type="domain" description="HTH lacI-type" evidence="5">
    <location>
        <begin position="28"/>
        <end position="82"/>
    </location>
</feature>
<dbReference type="InterPro" id="IPR046335">
    <property type="entry name" value="LacI/GalR-like_sensor"/>
</dbReference>
<dbReference type="Gene3D" id="1.10.260.40">
    <property type="entry name" value="lambda repressor-like DNA-binding domains"/>
    <property type="match status" value="1"/>
</dbReference>
<evidence type="ECO:0000256" key="1">
    <source>
        <dbReference type="ARBA" id="ARBA00022491"/>
    </source>
</evidence>
<keyword evidence="2" id="KW-0805">Transcription regulation</keyword>
<dbReference type="Proteomes" id="UP000184032">
    <property type="component" value="Unassembled WGS sequence"/>
</dbReference>
<evidence type="ECO:0000313" key="6">
    <source>
        <dbReference type="EMBL" id="SHH03789.1"/>
    </source>
</evidence>
<dbReference type="InterPro" id="IPR000843">
    <property type="entry name" value="HTH_LacI"/>
</dbReference>
<evidence type="ECO:0000256" key="3">
    <source>
        <dbReference type="ARBA" id="ARBA00023125"/>
    </source>
</evidence>
<evidence type="ECO:0000313" key="7">
    <source>
        <dbReference type="Proteomes" id="UP000184032"/>
    </source>
</evidence>
<dbReference type="Pfam" id="PF00356">
    <property type="entry name" value="LacI"/>
    <property type="match status" value="1"/>
</dbReference>
<dbReference type="PANTHER" id="PTHR30146:SF95">
    <property type="entry name" value="RIBOSE OPERON REPRESSOR"/>
    <property type="match status" value="1"/>
</dbReference>
<keyword evidence="4" id="KW-0804">Transcription</keyword>
<dbReference type="PANTHER" id="PTHR30146">
    <property type="entry name" value="LACI-RELATED TRANSCRIPTIONAL REPRESSOR"/>
    <property type="match status" value="1"/>
</dbReference>
<dbReference type="AlphaFoldDB" id="A0A1M5PQF0"/>
<dbReference type="RefSeq" id="WP_083529033.1">
    <property type="nucleotide sequence ID" value="NZ_FQXI01000001.1"/>
</dbReference>
<dbReference type="STRING" id="1120995.SAMN02745245_00419"/>
<dbReference type="GO" id="GO:0000976">
    <property type="term" value="F:transcription cis-regulatory region binding"/>
    <property type="evidence" value="ECO:0007669"/>
    <property type="project" value="TreeGrafter"/>
</dbReference>
<organism evidence="6 7">
    <name type="scientific">Anaerosphaera aminiphila DSM 21120</name>
    <dbReference type="NCBI Taxonomy" id="1120995"/>
    <lineage>
        <taxon>Bacteria</taxon>
        <taxon>Bacillati</taxon>
        <taxon>Bacillota</taxon>
        <taxon>Tissierellia</taxon>
        <taxon>Tissierellales</taxon>
        <taxon>Peptoniphilaceae</taxon>
        <taxon>Anaerosphaera</taxon>
    </lineage>
</organism>
<sequence length="348" mass="39200">MTHIVIRVVNIFFNHCVTCYTEEGAIDSSIRDISKATGLSIATISRYINDSGYVSSESAEVIKKAIKELDYVPNENARAVFKNSSNLIGIVVSSLSNPFFAEMTMHLEEKAQERGYGVILFTTNDDIDKEREAIRLLKGYRVKGIITTRTQLKSEMSKLKTPIVSFETEVNDKIITVAADNFKGGQLALKHLLERGCKKILHIRGPKSFEAAELRYLGFKDEAKRQNVNFDIVQFDSDFHVAYNLEENIGDKDITEYDGIFVFNDIAAVLILRYLLKRGVNIPKETKVIGFDNSYIGGLSYPSLTTIEQSVDGIASKCINLLLDLVEGKNIKEKRFYDPVKLIQREST</sequence>
<dbReference type="CDD" id="cd01392">
    <property type="entry name" value="HTH_LacI"/>
    <property type="match status" value="1"/>
</dbReference>
<reference evidence="6 7" key="1">
    <citation type="submission" date="2016-11" db="EMBL/GenBank/DDBJ databases">
        <authorList>
            <person name="Jaros S."/>
            <person name="Januszkiewicz K."/>
            <person name="Wedrychowicz H."/>
        </authorList>
    </citation>
    <scope>NUCLEOTIDE SEQUENCE [LARGE SCALE GENOMIC DNA]</scope>
    <source>
        <strain evidence="6 7">DSM 21120</strain>
    </source>
</reference>
<proteinExistence type="predicted"/>